<keyword evidence="2" id="KW-1185">Reference proteome</keyword>
<evidence type="ECO:0008006" key="3">
    <source>
        <dbReference type="Google" id="ProtNLM"/>
    </source>
</evidence>
<reference evidence="2" key="1">
    <citation type="journal article" date="2019" name="Int. J. Syst. Evol. Microbiol.">
        <title>The Global Catalogue of Microorganisms (GCM) 10K type strain sequencing project: providing services to taxonomists for standard genome sequencing and annotation.</title>
        <authorList>
            <consortium name="The Broad Institute Genomics Platform"/>
            <consortium name="The Broad Institute Genome Sequencing Center for Infectious Disease"/>
            <person name="Wu L."/>
            <person name="Ma J."/>
        </authorList>
    </citation>
    <scope>NUCLEOTIDE SEQUENCE [LARGE SCALE GENOMIC DNA]</scope>
    <source>
        <strain evidence="2">KCTC 52344</strain>
    </source>
</reference>
<dbReference type="Proteomes" id="UP001597510">
    <property type="component" value="Unassembled WGS sequence"/>
</dbReference>
<comment type="caution">
    <text evidence="1">The sequence shown here is derived from an EMBL/GenBank/DDBJ whole genome shotgun (WGS) entry which is preliminary data.</text>
</comment>
<gene>
    <name evidence="1" type="ORF">ACFSR2_07265</name>
</gene>
<proteinExistence type="predicted"/>
<protein>
    <recommendedName>
        <fullName evidence="3">Aminoglycoside phosphotransferase</fullName>
    </recommendedName>
</protein>
<accession>A0ABW5J4H7</accession>
<dbReference type="SUPFAM" id="SSF56112">
    <property type="entry name" value="Protein kinase-like (PK-like)"/>
    <property type="match status" value="1"/>
</dbReference>
<evidence type="ECO:0000313" key="1">
    <source>
        <dbReference type="EMBL" id="MFD2520673.1"/>
    </source>
</evidence>
<dbReference type="EMBL" id="JBHULC010000007">
    <property type="protein sequence ID" value="MFD2520673.1"/>
    <property type="molecule type" value="Genomic_DNA"/>
</dbReference>
<dbReference type="InterPro" id="IPR011009">
    <property type="entry name" value="Kinase-like_dom_sf"/>
</dbReference>
<sequence length="262" mass="29995">MKEILDIFGIVGKTERLSGGQGQSVRVGDFVVKPIEEVQKYSWAGSVLESLPTHSLAIAKPIRSKNGNFVENGYGVTHYIVGEFSRGYISEKIAACQLLNQLFKNIEQPEQWNSWHSPWQWANRVAWQENNLPQNTDIRSIDLIENIKSKYEPIDVANQLIHSDLAGNILFDGTKPIIIDFSPEFRPSTYAEILLITDSIAWHNEPTESLWLTKHRKELVIQLALRAIVFRLSVVINFYPTNHEAFRKELKNFQPLLNVLLD</sequence>
<organism evidence="1 2">
    <name type="scientific">Emticicia soli</name>
    <dbReference type="NCBI Taxonomy" id="2027878"/>
    <lineage>
        <taxon>Bacteria</taxon>
        <taxon>Pseudomonadati</taxon>
        <taxon>Bacteroidota</taxon>
        <taxon>Cytophagia</taxon>
        <taxon>Cytophagales</taxon>
        <taxon>Leadbetterellaceae</taxon>
        <taxon>Emticicia</taxon>
    </lineage>
</organism>
<evidence type="ECO:0000313" key="2">
    <source>
        <dbReference type="Proteomes" id="UP001597510"/>
    </source>
</evidence>
<dbReference type="RefSeq" id="WP_340239908.1">
    <property type="nucleotide sequence ID" value="NZ_JBBEWC010000016.1"/>
</dbReference>
<name>A0ABW5J4H7_9BACT</name>